<dbReference type="EMBL" id="AQGV01000015">
    <property type="protein sequence ID" value="MBE0371142.1"/>
    <property type="molecule type" value="Genomic_DNA"/>
</dbReference>
<accession>A0ABR9EJH0</accession>
<feature type="transmembrane region" description="Helical" evidence="1">
    <location>
        <begin position="323"/>
        <end position="342"/>
    </location>
</feature>
<feature type="transmembrane region" description="Helical" evidence="1">
    <location>
        <begin position="293"/>
        <end position="311"/>
    </location>
</feature>
<dbReference type="Pfam" id="PF04235">
    <property type="entry name" value="DUF418"/>
    <property type="match status" value="1"/>
</dbReference>
<feature type="transmembrane region" description="Helical" evidence="1">
    <location>
        <begin position="222"/>
        <end position="243"/>
    </location>
</feature>
<feature type="transmembrane region" description="Helical" evidence="1">
    <location>
        <begin position="12"/>
        <end position="36"/>
    </location>
</feature>
<gene>
    <name evidence="3" type="ORF">PAUR_b1332</name>
</gene>
<keyword evidence="4" id="KW-1185">Reference proteome</keyword>
<feature type="domain" description="DUF418" evidence="2">
    <location>
        <begin position="210"/>
        <end position="358"/>
    </location>
</feature>
<name>A0ABR9EJH0_9GAMM</name>
<evidence type="ECO:0000313" key="4">
    <source>
        <dbReference type="Proteomes" id="UP000615755"/>
    </source>
</evidence>
<feature type="transmembrane region" description="Helical" evidence="1">
    <location>
        <begin position="182"/>
        <end position="210"/>
    </location>
</feature>
<dbReference type="PANTHER" id="PTHR30590:SF2">
    <property type="entry name" value="INNER MEMBRANE PROTEIN"/>
    <property type="match status" value="1"/>
</dbReference>
<comment type="caution">
    <text evidence="3">The sequence shown here is derived from an EMBL/GenBank/DDBJ whole genome shotgun (WGS) entry which is preliminary data.</text>
</comment>
<evidence type="ECO:0000313" key="3">
    <source>
        <dbReference type="EMBL" id="MBE0371142.1"/>
    </source>
</evidence>
<dbReference type="RefSeq" id="WP_192510136.1">
    <property type="nucleotide sequence ID" value="NZ_AQGV01000015.1"/>
</dbReference>
<feature type="transmembrane region" description="Helical" evidence="1">
    <location>
        <begin position="132"/>
        <end position="149"/>
    </location>
</feature>
<keyword evidence="1" id="KW-1133">Transmembrane helix</keyword>
<organism evidence="3 4">
    <name type="scientific">Pseudoalteromonas aurantia 208</name>
    <dbReference type="NCBI Taxonomy" id="1314867"/>
    <lineage>
        <taxon>Bacteria</taxon>
        <taxon>Pseudomonadati</taxon>
        <taxon>Pseudomonadota</taxon>
        <taxon>Gammaproteobacteria</taxon>
        <taxon>Alteromonadales</taxon>
        <taxon>Pseudoalteromonadaceae</taxon>
        <taxon>Pseudoalteromonas</taxon>
    </lineage>
</organism>
<dbReference type="Proteomes" id="UP000615755">
    <property type="component" value="Unassembled WGS sequence"/>
</dbReference>
<feature type="transmembrane region" description="Helical" evidence="1">
    <location>
        <begin position="255"/>
        <end position="273"/>
    </location>
</feature>
<feature type="transmembrane region" description="Helical" evidence="1">
    <location>
        <begin position="108"/>
        <end position="125"/>
    </location>
</feature>
<evidence type="ECO:0000256" key="1">
    <source>
        <dbReference type="SAM" id="Phobius"/>
    </source>
</evidence>
<reference evidence="3 4" key="1">
    <citation type="submission" date="2015-03" db="EMBL/GenBank/DDBJ databases">
        <title>Genome sequence of Pseudoalteromonas aurantia.</title>
        <authorList>
            <person name="Xie B.-B."/>
            <person name="Rong J.-C."/>
            <person name="Qin Q.-L."/>
            <person name="Zhang Y.-Z."/>
        </authorList>
    </citation>
    <scope>NUCLEOTIDE SEQUENCE [LARGE SCALE GENOMIC DNA]</scope>
    <source>
        <strain evidence="3 4">208</strain>
    </source>
</reference>
<evidence type="ECO:0000259" key="2">
    <source>
        <dbReference type="Pfam" id="PF04235"/>
    </source>
</evidence>
<protein>
    <recommendedName>
        <fullName evidence="2">DUF418 domain-containing protein</fullName>
    </recommendedName>
</protein>
<dbReference type="InterPro" id="IPR052529">
    <property type="entry name" value="Bact_Transport_Assoc"/>
</dbReference>
<proteinExistence type="predicted"/>
<keyword evidence="1" id="KW-0472">Membrane</keyword>
<sequence>MERIATLDINRGIAVLGLLFLNIYYFSMFEVGYVNLPVVPLSDSVIDWINALLLDGRFRSLFCLLFGAALCLQMDKNGSDQQVKDRLFWIVTIGLLHGYILWPGDILVSYGLAGFIALKYIDAGPSRLIRHGCGFGLFGVSMMLVLGSIDVADPIIRGSSEFYEIVDNLPRDVVSHFGHNGVYYSIMLLIMPLITLWYSAGLMIAGIYCYKQGIFKHGLSNNAKPLVITATALLSVGTIYLKVLDINSLSVLVDSLIWVNAFAGALLIIHCVVKMSRKGFQFSWLQAVGRMALTLYIFQSVLMVSFFYWVMPNGYEQYNRMEYMAIALLLSLFQLLIAPLYFRFFKQGPLEYLLKRLCLRSKEADYV</sequence>
<dbReference type="PANTHER" id="PTHR30590">
    <property type="entry name" value="INNER MEMBRANE PROTEIN"/>
    <property type="match status" value="1"/>
</dbReference>
<dbReference type="InterPro" id="IPR007349">
    <property type="entry name" value="DUF418"/>
</dbReference>
<keyword evidence="1" id="KW-0812">Transmembrane</keyword>